<dbReference type="EMBL" id="BLLF01001747">
    <property type="protein sequence ID" value="GFH21024.1"/>
    <property type="molecule type" value="Genomic_DNA"/>
</dbReference>
<dbReference type="GO" id="GO:1990811">
    <property type="term" value="C:MWP complex"/>
    <property type="evidence" value="ECO:0007669"/>
    <property type="project" value="TreeGrafter"/>
</dbReference>
<evidence type="ECO:0000313" key="1">
    <source>
        <dbReference type="EMBL" id="GFH21024.1"/>
    </source>
</evidence>
<dbReference type="SUPFAM" id="SSF82171">
    <property type="entry name" value="DPP6 N-terminal domain-like"/>
    <property type="match status" value="1"/>
</dbReference>
<comment type="caution">
    <text evidence="1">The sequence shown here is derived from an EMBL/GenBank/DDBJ whole genome shotgun (WGS) entry which is preliminary data.</text>
</comment>
<sequence length="61" mass="6928">MAEHQLQLGIGHACWSPDSRFLVTINANQPHSVWVWDMATMELSAVLSHQQAVKDMQWAPQ</sequence>
<dbReference type="Proteomes" id="UP000485058">
    <property type="component" value="Unassembled WGS sequence"/>
</dbReference>
<accession>A0A699ZQK4</accession>
<dbReference type="InterPro" id="IPR015943">
    <property type="entry name" value="WD40/YVTN_repeat-like_dom_sf"/>
</dbReference>
<feature type="non-terminal residue" evidence="1">
    <location>
        <position position="1"/>
    </location>
</feature>
<proteinExistence type="predicted"/>
<feature type="non-terminal residue" evidence="1">
    <location>
        <position position="61"/>
    </location>
</feature>
<organism evidence="1 2">
    <name type="scientific">Haematococcus lacustris</name>
    <name type="common">Green alga</name>
    <name type="synonym">Haematococcus pluvialis</name>
    <dbReference type="NCBI Taxonomy" id="44745"/>
    <lineage>
        <taxon>Eukaryota</taxon>
        <taxon>Viridiplantae</taxon>
        <taxon>Chlorophyta</taxon>
        <taxon>core chlorophytes</taxon>
        <taxon>Chlorophyceae</taxon>
        <taxon>CS clade</taxon>
        <taxon>Chlamydomonadales</taxon>
        <taxon>Haematococcaceae</taxon>
        <taxon>Haematococcus</taxon>
    </lineage>
</organism>
<gene>
    <name evidence="1" type="ORF">HaLaN_18246</name>
</gene>
<evidence type="ECO:0000313" key="2">
    <source>
        <dbReference type="Proteomes" id="UP000485058"/>
    </source>
</evidence>
<dbReference type="AlphaFoldDB" id="A0A699ZQK4"/>
<protein>
    <submittedName>
        <fullName evidence="1">WD_REPEATS_REGION domain-containing protein</fullName>
    </submittedName>
</protein>
<dbReference type="GO" id="GO:0005815">
    <property type="term" value="C:microtubule organizing center"/>
    <property type="evidence" value="ECO:0007669"/>
    <property type="project" value="TreeGrafter"/>
</dbReference>
<dbReference type="PANTHER" id="PTHR16220:SF0">
    <property type="entry name" value="WD REPEAT-CONTAINING PROTEIN WRAP73"/>
    <property type="match status" value="1"/>
</dbReference>
<name>A0A699ZQK4_HAELA</name>
<reference evidence="1 2" key="1">
    <citation type="submission" date="2020-02" db="EMBL/GenBank/DDBJ databases">
        <title>Draft genome sequence of Haematococcus lacustris strain NIES-144.</title>
        <authorList>
            <person name="Morimoto D."/>
            <person name="Nakagawa S."/>
            <person name="Yoshida T."/>
            <person name="Sawayama S."/>
        </authorList>
    </citation>
    <scope>NUCLEOTIDE SEQUENCE [LARGE SCALE GENOMIC DNA]</scope>
    <source>
        <strain evidence="1 2">NIES-144</strain>
    </source>
</reference>
<dbReference type="PANTHER" id="PTHR16220">
    <property type="entry name" value="WD REPEAT PROTEIN 8-RELATED"/>
    <property type="match status" value="1"/>
</dbReference>
<dbReference type="InterPro" id="IPR052778">
    <property type="entry name" value="Centrosome-WD_assoc"/>
</dbReference>
<dbReference type="Gene3D" id="2.130.10.10">
    <property type="entry name" value="YVTN repeat-like/Quinoprotein amine dehydrogenase"/>
    <property type="match status" value="1"/>
</dbReference>
<keyword evidence="2" id="KW-1185">Reference proteome</keyword>